<sequence>MHEPGVFLGRFLDSISSRWWAFVAVARVGREVAVDGAESGASNSKDQGIGGGPDDTGRRGGEKDRVLAMKVGENLFNFMQPFCSVDGNKLVVLMDILICRDF</sequence>
<protein>
    <submittedName>
        <fullName evidence="2">Uncharacterized protein</fullName>
    </submittedName>
</protein>
<gene>
    <name evidence="2" type="ORF">Ddye_013238</name>
</gene>
<dbReference type="Proteomes" id="UP001280121">
    <property type="component" value="Unassembled WGS sequence"/>
</dbReference>
<evidence type="ECO:0000313" key="3">
    <source>
        <dbReference type="Proteomes" id="UP001280121"/>
    </source>
</evidence>
<comment type="caution">
    <text evidence="2">The sequence shown here is derived from an EMBL/GenBank/DDBJ whole genome shotgun (WGS) entry which is preliminary data.</text>
</comment>
<dbReference type="AlphaFoldDB" id="A0AAE0CJE6"/>
<reference evidence="2" key="1">
    <citation type="journal article" date="2023" name="Plant J.">
        <title>Genome sequences and population genomics provide insights into the demographic history, inbreeding, and mutation load of two 'living fossil' tree species of Dipteronia.</title>
        <authorList>
            <person name="Feng Y."/>
            <person name="Comes H.P."/>
            <person name="Chen J."/>
            <person name="Zhu S."/>
            <person name="Lu R."/>
            <person name="Zhang X."/>
            <person name="Li P."/>
            <person name="Qiu J."/>
            <person name="Olsen K.M."/>
            <person name="Qiu Y."/>
        </authorList>
    </citation>
    <scope>NUCLEOTIDE SEQUENCE</scope>
    <source>
        <strain evidence="2">KIB01</strain>
    </source>
</reference>
<accession>A0AAE0CJE6</accession>
<evidence type="ECO:0000313" key="2">
    <source>
        <dbReference type="EMBL" id="KAK2653382.1"/>
    </source>
</evidence>
<organism evidence="2 3">
    <name type="scientific">Dipteronia dyeriana</name>
    <dbReference type="NCBI Taxonomy" id="168575"/>
    <lineage>
        <taxon>Eukaryota</taxon>
        <taxon>Viridiplantae</taxon>
        <taxon>Streptophyta</taxon>
        <taxon>Embryophyta</taxon>
        <taxon>Tracheophyta</taxon>
        <taxon>Spermatophyta</taxon>
        <taxon>Magnoliopsida</taxon>
        <taxon>eudicotyledons</taxon>
        <taxon>Gunneridae</taxon>
        <taxon>Pentapetalae</taxon>
        <taxon>rosids</taxon>
        <taxon>malvids</taxon>
        <taxon>Sapindales</taxon>
        <taxon>Sapindaceae</taxon>
        <taxon>Hippocastanoideae</taxon>
        <taxon>Acereae</taxon>
        <taxon>Dipteronia</taxon>
    </lineage>
</organism>
<name>A0AAE0CJE6_9ROSI</name>
<keyword evidence="3" id="KW-1185">Reference proteome</keyword>
<proteinExistence type="predicted"/>
<feature type="region of interest" description="Disordered" evidence="1">
    <location>
        <begin position="36"/>
        <end position="63"/>
    </location>
</feature>
<evidence type="ECO:0000256" key="1">
    <source>
        <dbReference type="SAM" id="MobiDB-lite"/>
    </source>
</evidence>
<dbReference type="EMBL" id="JANJYI010000004">
    <property type="protein sequence ID" value="KAK2653382.1"/>
    <property type="molecule type" value="Genomic_DNA"/>
</dbReference>